<name>A0ABR2U8S5_9ROSI</name>
<reference evidence="2 3" key="1">
    <citation type="journal article" date="2024" name="G3 (Bethesda)">
        <title>Genome assembly of Hibiscus sabdariffa L. provides insights into metabolisms of medicinal natural products.</title>
        <authorList>
            <person name="Kim T."/>
        </authorList>
    </citation>
    <scope>NUCLEOTIDE SEQUENCE [LARGE SCALE GENOMIC DNA]</scope>
    <source>
        <strain evidence="2">TK-2024</strain>
        <tissue evidence="2">Old leaves</tissue>
    </source>
</reference>
<evidence type="ECO:0000256" key="1">
    <source>
        <dbReference type="SAM" id="MobiDB-lite"/>
    </source>
</evidence>
<evidence type="ECO:0000313" key="3">
    <source>
        <dbReference type="Proteomes" id="UP001396334"/>
    </source>
</evidence>
<feature type="region of interest" description="Disordered" evidence="1">
    <location>
        <begin position="17"/>
        <end position="38"/>
    </location>
</feature>
<evidence type="ECO:0000313" key="2">
    <source>
        <dbReference type="EMBL" id="KAK9045999.1"/>
    </source>
</evidence>
<dbReference type="EMBL" id="JBBPBN010000001">
    <property type="protein sequence ID" value="KAK9045999.1"/>
    <property type="molecule type" value="Genomic_DNA"/>
</dbReference>
<comment type="caution">
    <text evidence="2">The sequence shown here is derived from an EMBL/GenBank/DDBJ whole genome shotgun (WGS) entry which is preliminary data.</text>
</comment>
<proteinExistence type="predicted"/>
<sequence>MDITSHPRVTKNTAYLKSNPEKKSKVVSHRPEQSKSVSMNVDHDVIVITQENVGKLDKHTTVTLLDKKHEKHGPFGGKVVRARSQAGRSSFDGKRRGFPLNKSSEVTSHRQPIFLDWMLNFSCQLDAPESSTRNSELGGMHDTDISVDGSFSIREHRVELTHLPKHDVPIDSIDGQKSME</sequence>
<protein>
    <submittedName>
        <fullName evidence="2">Uncharacterized protein</fullName>
    </submittedName>
</protein>
<gene>
    <name evidence="2" type="ORF">V6N11_051902</name>
</gene>
<keyword evidence="3" id="KW-1185">Reference proteome</keyword>
<feature type="compositionally biased region" description="Basic and acidic residues" evidence="1">
    <location>
        <begin position="19"/>
        <end position="33"/>
    </location>
</feature>
<accession>A0ABR2U8S5</accession>
<dbReference type="Proteomes" id="UP001396334">
    <property type="component" value="Unassembled WGS sequence"/>
</dbReference>
<organism evidence="2 3">
    <name type="scientific">Hibiscus sabdariffa</name>
    <name type="common">roselle</name>
    <dbReference type="NCBI Taxonomy" id="183260"/>
    <lineage>
        <taxon>Eukaryota</taxon>
        <taxon>Viridiplantae</taxon>
        <taxon>Streptophyta</taxon>
        <taxon>Embryophyta</taxon>
        <taxon>Tracheophyta</taxon>
        <taxon>Spermatophyta</taxon>
        <taxon>Magnoliopsida</taxon>
        <taxon>eudicotyledons</taxon>
        <taxon>Gunneridae</taxon>
        <taxon>Pentapetalae</taxon>
        <taxon>rosids</taxon>
        <taxon>malvids</taxon>
        <taxon>Malvales</taxon>
        <taxon>Malvaceae</taxon>
        <taxon>Malvoideae</taxon>
        <taxon>Hibiscus</taxon>
    </lineage>
</organism>